<dbReference type="InterPro" id="IPR008979">
    <property type="entry name" value="Galactose-bd-like_sf"/>
</dbReference>
<evidence type="ECO:0000256" key="1">
    <source>
        <dbReference type="ARBA" id="ARBA00022801"/>
    </source>
</evidence>
<dbReference type="InterPro" id="IPR003305">
    <property type="entry name" value="CenC_carb-bd"/>
</dbReference>
<evidence type="ECO:0000313" key="4">
    <source>
        <dbReference type="EMBL" id="QNP53479.1"/>
    </source>
</evidence>
<dbReference type="RefSeq" id="WP_187733693.1">
    <property type="nucleotide sequence ID" value="NZ_BMFN01000001.1"/>
</dbReference>
<feature type="signal peptide" evidence="2">
    <location>
        <begin position="1"/>
        <end position="22"/>
    </location>
</feature>
<keyword evidence="5" id="KW-1185">Reference proteome</keyword>
<dbReference type="PROSITE" id="PS51257">
    <property type="entry name" value="PROKAR_LIPOPROTEIN"/>
    <property type="match status" value="1"/>
</dbReference>
<sequence>MRKYLLLLLLPLIAACSGSDNQDDKNANYIMTNDFEAFDGWIPANGSLNAEQAHSGKYSIKVDKAQEYSMGFRNFLGKVSARKPYKVKLSCWAYLPSNKATAHYQLQILDPVTGEKIFEDGIVLTNMINDYRTWVKAEKTIKLPENIAYSHEIRVFLWRATAEVPVYIDDVSLILLE</sequence>
<dbReference type="GO" id="GO:0016798">
    <property type="term" value="F:hydrolase activity, acting on glycosyl bonds"/>
    <property type="evidence" value="ECO:0007669"/>
    <property type="project" value="InterPro"/>
</dbReference>
<dbReference type="SUPFAM" id="SSF49785">
    <property type="entry name" value="Galactose-binding domain-like"/>
    <property type="match status" value="1"/>
</dbReference>
<proteinExistence type="predicted"/>
<dbReference type="KEGG" id="hqi:H9L05_07855"/>
<protein>
    <submittedName>
        <fullName evidence="4">Carbohydrate binding domain-containing protein</fullName>
    </submittedName>
</protein>
<evidence type="ECO:0000259" key="3">
    <source>
        <dbReference type="Pfam" id="PF02018"/>
    </source>
</evidence>
<organism evidence="4 5">
    <name type="scientific">Hymenobacter qilianensis</name>
    <dbReference type="NCBI Taxonomy" id="1385715"/>
    <lineage>
        <taxon>Bacteria</taxon>
        <taxon>Pseudomonadati</taxon>
        <taxon>Bacteroidota</taxon>
        <taxon>Cytophagia</taxon>
        <taxon>Cytophagales</taxon>
        <taxon>Hymenobacteraceae</taxon>
        <taxon>Hymenobacter</taxon>
    </lineage>
</organism>
<name>A0A7H0GYW3_9BACT</name>
<evidence type="ECO:0000256" key="2">
    <source>
        <dbReference type="SAM" id="SignalP"/>
    </source>
</evidence>
<feature type="domain" description="CBM-cenC" evidence="3">
    <location>
        <begin position="27"/>
        <end position="156"/>
    </location>
</feature>
<reference evidence="4 5" key="1">
    <citation type="submission" date="2020-08" db="EMBL/GenBank/DDBJ databases">
        <title>Genome sequence of Hymenobacter qilianensis JCM 19763T.</title>
        <authorList>
            <person name="Hyun D.-W."/>
            <person name="Bae J.-W."/>
        </authorList>
    </citation>
    <scope>NUCLEOTIDE SEQUENCE [LARGE SCALE GENOMIC DNA]</scope>
    <source>
        <strain evidence="4 5">JCM 19763</strain>
    </source>
</reference>
<dbReference type="EMBL" id="CP060784">
    <property type="protein sequence ID" value="QNP53479.1"/>
    <property type="molecule type" value="Genomic_DNA"/>
</dbReference>
<keyword evidence="1" id="KW-0378">Hydrolase</keyword>
<evidence type="ECO:0000313" key="5">
    <source>
        <dbReference type="Proteomes" id="UP000516093"/>
    </source>
</evidence>
<dbReference type="Proteomes" id="UP000516093">
    <property type="component" value="Chromosome"/>
</dbReference>
<keyword evidence="2" id="KW-0732">Signal</keyword>
<feature type="chain" id="PRO_5028821595" evidence="2">
    <location>
        <begin position="23"/>
        <end position="177"/>
    </location>
</feature>
<gene>
    <name evidence="4" type="ORF">H9L05_07855</name>
</gene>
<dbReference type="Gene3D" id="2.60.120.260">
    <property type="entry name" value="Galactose-binding domain-like"/>
    <property type="match status" value="1"/>
</dbReference>
<dbReference type="Pfam" id="PF02018">
    <property type="entry name" value="CBM_4_9"/>
    <property type="match status" value="1"/>
</dbReference>
<dbReference type="AlphaFoldDB" id="A0A7H0GYW3"/>
<accession>A0A7H0GYW3</accession>